<sequence>MAVTCQYMGENNLRIIGDDVIGLKANLALMEQSNEVPREDIERLNGVPTQEMGQLREEMGQLKGRVEGNHRENQQCFAELKGMMMSLKGGSGGLHV</sequence>
<gene>
    <name evidence="1" type="ORF">L873DRAFT_1824124</name>
</gene>
<keyword evidence="2" id="KW-1185">Reference proteome</keyword>
<protein>
    <submittedName>
        <fullName evidence="1">Uncharacterized protein</fullName>
    </submittedName>
</protein>
<dbReference type="AlphaFoldDB" id="A0A3N4ISJ3"/>
<reference evidence="1 2" key="1">
    <citation type="journal article" date="2018" name="Nat. Ecol. Evol.">
        <title>Pezizomycetes genomes reveal the molecular basis of ectomycorrhizal truffle lifestyle.</title>
        <authorList>
            <person name="Murat C."/>
            <person name="Payen T."/>
            <person name="Noel B."/>
            <person name="Kuo A."/>
            <person name="Morin E."/>
            <person name="Chen J."/>
            <person name="Kohler A."/>
            <person name="Krizsan K."/>
            <person name="Balestrini R."/>
            <person name="Da Silva C."/>
            <person name="Montanini B."/>
            <person name="Hainaut M."/>
            <person name="Levati E."/>
            <person name="Barry K.W."/>
            <person name="Belfiori B."/>
            <person name="Cichocki N."/>
            <person name="Clum A."/>
            <person name="Dockter R.B."/>
            <person name="Fauchery L."/>
            <person name="Guy J."/>
            <person name="Iotti M."/>
            <person name="Le Tacon F."/>
            <person name="Lindquist E.A."/>
            <person name="Lipzen A."/>
            <person name="Malagnac F."/>
            <person name="Mello A."/>
            <person name="Molinier V."/>
            <person name="Miyauchi S."/>
            <person name="Poulain J."/>
            <person name="Riccioni C."/>
            <person name="Rubini A."/>
            <person name="Sitrit Y."/>
            <person name="Splivallo R."/>
            <person name="Traeger S."/>
            <person name="Wang M."/>
            <person name="Zifcakova L."/>
            <person name="Wipf D."/>
            <person name="Zambonelli A."/>
            <person name="Paolocci F."/>
            <person name="Nowrousian M."/>
            <person name="Ottonello S."/>
            <person name="Baldrian P."/>
            <person name="Spatafora J.W."/>
            <person name="Henrissat B."/>
            <person name="Nagy L.G."/>
            <person name="Aury J.M."/>
            <person name="Wincker P."/>
            <person name="Grigoriev I.V."/>
            <person name="Bonfante P."/>
            <person name="Martin F.M."/>
        </authorList>
    </citation>
    <scope>NUCLEOTIDE SEQUENCE [LARGE SCALE GENOMIC DNA]</scope>
    <source>
        <strain evidence="1 2">120613-1</strain>
    </source>
</reference>
<accession>A0A3N4ISJ3</accession>
<evidence type="ECO:0000313" key="2">
    <source>
        <dbReference type="Proteomes" id="UP000276215"/>
    </source>
</evidence>
<proteinExistence type="predicted"/>
<dbReference type="Proteomes" id="UP000276215">
    <property type="component" value="Unassembled WGS sequence"/>
</dbReference>
<dbReference type="OrthoDB" id="5317203at2759"/>
<organism evidence="1 2">
    <name type="scientific">Choiromyces venosus 120613-1</name>
    <dbReference type="NCBI Taxonomy" id="1336337"/>
    <lineage>
        <taxon>Eukaryota</taxon>
        <taxon>Fungi</taxon>
        <taxon>Dikarya</taxon>
        <taxon>Ascomycota</taxon>
        <taxon>Pezizomycotina</taxon>
        <taxon>Pezizomycetes</taxon>
        <taxon>Pezizales</taxon>
        <taxon>Tuberaceae</taxon>
        <taxon>Choiromyces</taxon>
    </lineage>
</organism>
<evidence type="ECO:0000313" key="1">
    <source>
        <dbReference type="EMBL" id="RPA88725.1"/>
    </source>
</evidence>
<dbReference type="EMBL" id="ML120694">
    <property type="protein sequence ID" value="RPA88725.1"/>
    <property type="molecule type" value="Genomic_DNA"/>
</dbReference>
<name>A0A3N4ISJ3_9PEZI</name>